<evidence type="ECO:0000313" key="3">
    <source>
        <dbReference type="Proteomes" id="UP001147760"/>
    </source>
</evidence>
<reference evidence="2" key="2">
    <citation type="journal article" date="2023" name="IMA Fungus">
        <title>Comparative genomic study of the Penicillium genus elucidates a diverse pangenome and 15 lateral gene transfer events.</title>
        <authorList>
            <person name="Petersen C."/>
            <person name="Sorensen T."/>
            <person name="Nielsen M.R."/>
            <person name="Sondergaard T.E."/>
            <person name="Sorensen J.L."/>
            <person name="Fitzpatrick D.A."/>
            <person name="Frisvad J.C."/>
            <person name="Nielsen K.L."/>
        </authorList>
    </citation>
    <scope>NUCLEOTIDE SEQUENCE</scope>
    <source>
        <strain evidence="2">IBT 17660</strain>
    </source>
</reference>
<name>A0A9X0BGM7_9EURO</name>
<proteinExistence type="predicted"/>
<feature type="region of interest" description="Disordered" evidence="1">
    <location>
        <begin position="297"/>
        <end position="355"/>
    </location>
</feature>
<evidence type="ECO:0000313" key="2">
    <source>
        <dbReference type="EMBL" id="KAJ5457064.1"/>
    </source>
</evidence>
<reference evidence="2" key="1">
    <citation type="submission" date="2022-12" db="EMBL/GenBank/DDBJ databases">
        <authorList>
            <person name="Petersen C."/>
        </authorList>
    </citation>
    <scope>NUCLEOTIDE SEQUENCE</scope>
    <source>
        <strain evidence="2">IBT 17660</strain>
    </source>
</reference>
<evidence type="ECO:0000256" key="1">
    <source>
        <dbReference type="SAM" id="MobiDB-lite"/>
    </source>
</evidence>
<comment type="caution">
    <text evidence="2">The sequence shown here is derived from an EMBL/GenBank/DDBJ whole genome shotgun (WGS) entry which is preliminary data.</text>
</comment>
<organism evidence="2 3">
    <name type="scientific">Penicillium desertorum</name>
    <dbReference type="NCBI Taxonomy" id="1303715"/>
    <lineage>
        <taxon>Eukaryota</taxon>
        <taxon>Fungi</taxon>
        <taxon>Dikarya</taxon>
        <taxon>Ascomycota</taxon>
        <taxon>Pezizomycotina</taxon>
        <taxon>Eurotiomycetes</taxon>
        <taxon>Eurotiomycetidae</taxon>
        <taxon>Eurotiales</taxon>
        <taxon>Aspergillaceae</taxon>
        <taxon>Penicillium</taxon>
    </lineage>
</organism>
<feature type="compositionally biased region" description="Basic and acidic residues" evidence="1">
    <location>
        <begin position="297"/>
        <end position="325"/>
    </location>
</feature>
<dbReference type="Proteomes" id="UP001147760">
    <property type="component" value="Unassembled WGS sequence"/>
</dbReference>
<dbReference type="EMBL" id="JAPWDO010000009">
    <property type="protein sequence ID" value="KAJ5457064.1"/>
    <property type="molecule type" value="Genomic_DNA"/>
</dbReference>
<gene>
    <name evidence="2" type="ORF">N7530_012338</name>
</gene>
<sequence length="355" mass="41257">MDPADVQLRIEIDDDRRAHIRTSPAVPYVLPSVEDDFDEDPLIESREDVGPSAWYLSAAYWNSLTFTRASTPDDPRLAQLGPEVSDLSPRSKRQLLNLMPPLDPEELPDPPRETNNFSSRVWESYRPSNLHFTIYEDPPGQETPNPSPMEQSLNPLEEDKENIFLTQSDLGSSGEEEESTMPNLAWNEASTGPRDAFGLPLHRQMSDFVPPQDTPLPEPPMRRGRQVLRTLWVDETQVRQEDNGLTDGQLQDIEQNEAIYRRGRARIRSNRYQVREDTPFRPRTDFNDVRRVLFQRREDRPATVEQNEERRSVTPEQNQDTRSDTSEENEEEPQRGQQVQRENDQENDQEQEQEH</sequence>
<accession>A0A9X0BGM7</accession>
<feature type="region of interest" description="Disordered" evidence="1">
    <location>
        <begin position="71"/>
        <end position="91"/>
    </location>
</feature>
<feature type="compositionally biased region" description="Acidic residues" evidence="1">
    <location>
        <begin position="345"/>
        <end position="355"/>
    </location>
</feature>
<keyword evidence="3" id="KW-1185">Reference proteome</keyword>
<dbReference type="AlphaFoldDB" id="A0A9X0BGM7"/>
<dbReference type="OrthoDB" id="4350061at2759"/>
<protein>
    <submittedName>
        <fullName evidence="2">Uncharacterized protein</fullName>
    </submittedName>
</protein>